<evidence type="ECO:0000313" key="2">
    <source>
        <dbReference type="EMBL" id="CSC87495.1"/>
    </source>
</evidence>
<sequence length="65" mass="7646">MNLHSIGIFWLITFCWCHHLIQQTRLCFHNTRLFLELGAEFITFLLVLCCFFSGFGLHGFSHTLI</sequence>
<proteinExistence type="predicted"/>
<feature type="transmembrane region" description="Helical" evidence="1">
    <location>
        <begin position="33"/>
        <end position="55"/>
    </location>
</feature>
<protein>
    <submittedName>
        <fullName evidence="2">Uncharacterized protein</fullName>
    </submittedName>
</protein>
<reference evidence="2 3" key="1">
    <citation type="submission" date="2015-07" db="EMBL/GenBank/DDBJ databases">
        <authorList>
            <consortium name="Pathogen Informatics"/>
        </authorList>
    </citation>
    <scope>NUCLEOTIDE SEQUENCE [LARGE SCALE GENOMIC DNA]</scope>
    <source>
        <strain evidence="2 3">A325</strain>
    </source>
</reference>
<keyword evidence="1" id="KW-1133">Transmembrane helix</keyword>
<dbReference type="AlphaFoldDB" id="A0A656A2C7"/>
<keyword evidence="1" id="KW-0812">Transmembrane</keyword>
<evidence type="ECO:0000256" key="1">
    <source>
        <dbReference type="SAM" id="Phobius"/>
    </source>
</evidence>
<accession>A0A656A2C7</accession>
<dbReference type="Proteomes" id="UP000046067">
    <property type="component" value="Unassembled WGS sequence"/>
</dbReference>
<gene>
    <name evidence="2" type="ORF">ERS013201_03791</name>
</gene>
<dbReference type="EMBL" id="CWQJ01000043">
    <property type="protein sequence ID" value="CSC87495.1"/>
    <property type="molecule type" value="Genomic_DNA"/>
</dbReference>
<name>A0A656A2C7_VIBCL</name>
<organism evidence="2 3">
    <name type="scientific">Vibrio cholerae</name>
    <dbReference type="NCBI Taxonomy" id="666"/>
    <lineage>
        <taxon>Bacteria</taxon>
        <taxon>Pseudomonadati</taxon>
        <taxon>Pseudomonadota</taxon>
        <taxon>Gammaproteobacteria</taxon>
        <taxon>Vibrionales</taxon>
        <taxon>Vibrionaceae</taxon>
        <taxon>Vibrio</taxon>
    </lineage>
</organism>
<evidence type="ECO:0000313" key="3">
    <source>
        <dbReference type="Proteomes" id="UP000046067"/>
    </source>
</evidence>
<keyword evidence="1" id="KW-0472">Membrane</keyword>
<feature type="transmembrane region" description="Helical" evidence="1">
    <location>
        <begin position="6"/>
        <end position="21"/>
    </location>
</feature>